<dbReference type="EMBL" id="BONE01000068">
    <property type="protein sequence ID" value="GIF76693.1"/>
    <property type="molecule type" value="Genomic_DNA"/>
</dbReference>
<proteinExistence type="predicted"/>
<reference evidence="2 3" key="1">
    <citation type="submission" date="2021-01" db="EMBL/GenBank/DDBJ databases">
        <title>Whole genome shotgun sequence of Asanoa siamensis NBRC 107932.</title>
        <authorList>
            <person name="Komaki H."/>
            <person name="Tamura T."/>
        </authorList>
    </citation>
    <scope>NUCLEOTIDE SEQUENCE [LARGE SCALE GENOMIC DNA]</scope>
    <source>
        <strain evidence="2 3">NBRC 107932</strain>
    </source>
</reference>
<feature type="compositionally biased region" description="Basic and acidic residues" evidence="1">
    <location>
        <begin position="1"/>
        <end position="24"/>
    </location>
</feature>
<sequence>MPLRGQGERERAPEPVGRTGDKNARHQRRPTLAPTTPRALSPEPRPAPTTLRAVTPEPVVRLWGISGGRRWGV</sequence>
<keyword evidence="3" id="KW-1185">Reference proteome</keyword>
<evidence type="ECO:0000313" key="3">
    <source>
        <dbReference type="Proteomes" id="UP000604117"/>
    </source>
</evidence>
<protein>
    <submittedName>
        <fullName evidence="2">Uncharacterized protein</fullName>
    </submittedName>
</protein>
<dbReference type="Proteomes" id="UP000604117">
    <property type="component" value="Unassembled WGS sequence"/>
</dbReference>
<feature type="region of interest" description="Disordered" evidence="1">
    <location>
        <begin position="1"/>
        <end position="53"/>
    </location>
</feature>
<gene>
    <name evidence="2" type="ORF">Asi02nite_62110</name>
</gene>
<evidence type="ECO:0000313" key="2">
    <source>
        <dbReference type="EMBL" id="GIF76693.1"/>
    </source>
</evidence>
<comment type="caution">
    <text evidence="2">The sequence shown here is derived from an EMBL/GenBank/DDBJ whole genome shotgun (WGS) entry which is preliminary data.</text>
</comment>
<evidence type="ECO:0000256" key="1">
    <source>
        <dbReference type="SAM" id="MobiDB-lite"/>
    </source>
</evidence>
<name>A0ABQ4CZG7_9ACTN</name>
<organism evidence="2 3">
    <name type="scientific">Asanoa siamensis</name>
    <dbReference type="NCBI Taxonomy" id="926357"/>
    <lineage>
        <taxon>Bacteria</taxon>
        <taxon>Bacillati</taxon>
        <taxon>Actinomycetota</taxon>
        <taxon>Actinomycetes</taxon>
        <taxon>Micromonosporales</taxon>
        <taxon>Micromonosporaceae</taxon>
        <taxon>Asanoa</taxon>
    </lineage>
</organism>
<accession>A0ABQ4CZG7</accession>